<gene>
    <name evidence="1" type="ORF">LIER_39754</name>
</gene>
<accession>A0AAV3QKS5</accession>
<protein>
    <submittedName>
        <fullName evidence="1">Uncharacterized protein</fullName>
    </submittedName>
</protein>
<reference evidence="1 2" key="1">
    <citation type="submission" date="2024-01" db="EMBL/GenBank/DDBJ databases">
        <title>The complete chloroplast genome sequence of Lithospermum erythrorhizon: insights into the phylogenetic relationship among Boraginaceae species and the maternal lineages of purple gromwells.</title>
        <authorList>
            <person name="Okada T."/>
            <person name="Watanabe K."/>
        </authorList>
    </citation>
    <scope>NUCLEOTIDE SEQUENCE [LARGE SCALE GENOMIC DNA]</scope>
</reference>
<sequence>MEPVSDHCPLVVSATPLKSLNRDEFGSIFEKAKAANVCFKEAVKAHMADPGNENLKHQCQVLREKASFFMNAERSFISQKSRCKHLVEGDHCTKYFHRLIKRDNVRSSISHLVKEDGSLTSSPTEVSTLLLDFYKELFGQCRTV</sequence>
<evidence type="ECO:0000313" key="1">
    <source>
        <dbReference type="EMBL" id="GAA0164288.1"/>
    </source>
</evidence>
<organism evidence="1 2">
    <name type="scientific">Lithospermum erythrorhizon</name>
    <name type="common">Purple gromwell</name>
    <name type="synonym">Lithospermum officinale var. erythrorhizon</name>
    <dbReference type="NCBI Taxonomy" id="34254"/>
    <lineage>
        <taxon>Eukaryota</taxon>
        <taxon>Viridiplantae</taxon>
        <taxon>Streptophyta</taxon>
        <taxon>Embryophyta</taxon>
        <taxon>Tracheophyta</taxon>
        <taxon>Spermatophyta</taxon>
        <taxon>Magnoliopsida</taxon>
        <taxon>eudicotyledons</taxon>
        <taxon>Gunneridae</taxon>
        <taxon>Pentapetalae</taxon>
        <taxon>asterids</taxon>
        <taxon>lamiids</taxon>
        <taxon>Boraginales</taxon>
        <taxon>Boraginaceae</taxon>
        <taxon>Boraginoideae</taxon>
        <taxon>Lithospermeae</taxon>
        <taxon>Lithospermum</taxon>
    </lineage>
</organism>
<proteinExistence type="predicted"/>
<evidence type="ECO:0000313" key="2">
    <source>
        <dbReference type="Proteomes" id="UP001454036"/>
    </source>
</evidence>
<dbReference type="AlphaFoldDB" id="A0AAV3QKS5"/>
<comment type="caution">
    <text evidence="1">The sequence shown here is derived from an EMBL/GenBank/DDBJ whole genome shotgun (WGS) entry which is preliminary data.</text>
</comment>
<name>A0AAV3QKS5_LITER</name>
<dbReference type="EMBL" id="BAABME010021813">
    <property type="protein sequence ID" value="GAA0164288.1"/>
    <property type="molecule type" value="Genomic_DNA"/>
</dbReference>
<keyword evidence="2" id="KW-1185">Reference proteome</keyword>
<dbReference type="Proteomes" id="UP001454036">
    <property type="component" value="Unassembled WGS sequence"/>
</dbReference>